<evidence type="ECO:0000313" key="2">
    <source>
        <dbReference type="EMBL" id="CAE0409709.1"/>
    </source>
</evidence>
<name>A0A7S3P733_9STRA</name>
<reference evidence="2" key="1">
    <citation type="submission" date="2021-01" db="EMBL/GenBank/DDBJ databases">
        <authorList>
            <person name="Corre E."/>
            <person name="Pelletier E."/>
            <person name="Niang G."/>
            <person name="Scheremetjew M."/>
            <person name="Finn R."/>
            <person name="Kale V."/>
            <person name="Holt S."/>
            <person name="Cochrane G."/>
            <person name="Meng A."/>
            <person name="Brown T."/>
            <person name="Cohen L."/>
        </authorList>
    </citation>
    <scope>NUCLEOTIDE SEQUENCE</scope>
    <source>
        <strain evidence="2">CCMP127</strain>
    </source>
</reference>
<protein>
    <submittedName>
        <fullName evidence="2">Uncharacterized protein</fullName>
    </submittedName>
</protein>
<proteinExistence type="predicted"/>
<gene>
    <name evidence="2" type="ORF">ACOF00016_LOCUS7319</name>
</gene>
<dbReference type="EMBL" id="HBIM01008624">
    <property type="protein sequence ID" value="CAE0409709.1"/>
    <property type="molecule type" value="Transcribed_RNA"/>
</dbReference>
<sequence length="446" mass="49499">MADTDDDVIPSGLAEAPKYPWFQRPAPSVHVTFGLALVSFLLACSFYGRRVGTLRDKFGTEHFQGSLRVCALISAYMDNYGYPRFATLKLVTKSLLFLGLLQLHFHKGFWIMWAILVLESSLDTIRVVLAYQNCGSITKVTALSEEEARDMRASTTLDPTNVYEDLTRPKSIAVMVFLVQTLLIGLVMDDTYQTTTRTCFNGKDGCAMLTSLGSYTLYLMGTFMASVFYVGPRNSYGQKEQNPTFWLKLFLMSKEQASMLTWIDPVTETSHTVQLRKMDWRIWLRFTLSYIVNGIGFHFLLHVLPIQVAGQSTIIGVVFRAIGMIYLADLDDSAGSKMTLVSLTTTSGQGPSTTEGETELVNGHYYGSRDNATAIEEAKQQIIDKAVEDVRAQMQVLMREGTGGMTAMPLGSSRRTPKLVNITNALLASAAAAKRKKNDENSPLVV</sequence>
<keyword evidence="1" id="KW-0472">Membrane</keyword>
<dbReference type="AlphaFoldDB" id="A0A7S3P733"/>
<feature type="transmembrane region" description="Helical" evidence="1">
    <location>
        <begin position="29"/>
        <end position="48"/>
    </location>
</feature>
<keyword evidence="1" id="KW-1133">Transmembrane helix</keyword>
<feature type="transmembrane region" description="Helical" evidence="1">
    <location>
        <begin position="208"/>
        <end position="230"/>
    </location>
</feature>
<feature type="transmembrane region" description="Helical" evidence="1">
    <location>
        <begin position="282"/>
        <end position="302"/>
    </location>
</feature>
<accession>A0A7S3P733</accession>
<keyword evidence="1" id="KW-0812">Transmembrane</keyword>
<evidence type="ECO:0000256" key="1">
    <source>
        <dbReference type="SAM" id="Phobius"/>
    </source>
</evidence>
<feature type="transmembrane region" description="Helical" evidence="1">
    <location>
        <begin position="308"/>
        <end position="328"/>
    </location>
</feature>
<feature type="transmembrane region" description="Helical" evidence="1">
    <location>
        <begin position="171"/>
        <end position="188"/>
    </location>
</feature>
<organism evidence="2">
    <name type="scientific">Amphora coffeiformis</name>
    <dbReference type="NCBI Taxonomy" id="265554"/>
    <lineage>
        <taxon>Eukaryota</taxon>
        <taxon>Sar</taxon>
        <taxon>Stramenopiles</taxon>
        <taxon>Ochrophyta</taxon>
        <taxon>Bacillariophyta</taxon>
        <taxon>Bacillariophyceae</taxon>
        <taxon>Bacillariophycidae</taxon>
        <taxon>Thalassiophysales</taxon>
        <taxon>Catenulaceae</taxon>
        <taxon>Amphora</taxon>
    </lineage>
</organism>